<evidence type="ECO:0000256" key="4">
    <source>
        <dbReference type="ARBA" id="ARBA00022670"/>
    </source>
</evidence>
<dbReference type="GO" id="GO:0015421">
    <property type="term" value="F:ABC-type oligopeptide transporter activity"/>
    <property type="evidence" value="ECO:0007669"/>
    <property type="project" value="TreeGrafter"/>
</dbReference>
<evidence type="ECO:0000256" key="8">
    <source>
        <dbReference type="ARBA" id="ARBA00022807"/>
    </source>
</evidence>
<evidence type="ECO:0000256" key="11">
    <source>
        <dbReference type="ARBA" id="ARBA00022989"/>
    </source>
</evidence>
<dbReference type="InterPro" id="IPR027417">
    <property type="entry name" value="P-loop_NTPase"/>
</dbReference>
<dbReference type="PROSITE" id="PS50929">
    <property type="entry name" value="ABC_TM1F"/>
    <property type="match status" value="1"/>
</dbReference>
<evidence type="ECO:0000259" key="15">
    <source>
        <dbReference type="PROSITE" id="PS50929"/>
    </source>
</evidence>
<sequence length="760" mass="85655">MFSQKYLVKQYDSTDCAAACLATICMYYKREITITKLRDILGTDIKGTTLKGLENGANKLGFDTKAIRVDKEGFISKYTLPAIAHLITDEGFSHFVIIHKIKKNNVIILDPAKGKKKQDVDEFFKSFDGILLLLIPNNDFMINRYKKESTTISKFIKILLPQKKLFIVSIITSIILTILGIASSFFNKILMDEILPYGLKNQLLIFSIGFMVIGVTEILITTIRQHMLLYLSQKIDIPLLLGYFKHVYRLPSKFFATRKVGDILTRFSDAFTIKNILTSVTLSLIIDIILAIVSAVVLCFMNGTLFLVVLCLTFVSTLLIFIFKQPYKKINIRQMESSAKLNSTIIESLKGIDTIKFHAAEEKIMEKLEVEYIKNLKITFKEGVLSNIQNSISSLISSIGNLVLMFIGASMVMDGKTTLGSLMAFTSLSGYFMGPIGRLIGLQLSIQEASISLKRLSEIYEVEEEQEVNEEKIKIDRIDGDIVLKDITFRYGSRQPVIKDLNIKIPKGKKVALVGESGSGKTTLSRLLLKSFEPEKGKINICGHNIKQLDIYSLRKSIAYVPQNVELFSGTIKENVILGKESVSYGEIKTACEDAGCDSFIERLPGKYDTFLEEAGGGLSGGEKQRIALARALVKNTDFLILDEATSNLDFISEAKIYNTIFVKSKNKTMLIIAHRLSTIRNCDIIYVLDKGQVIESGDHKTLLNKRGKYYELYVSQVGKVENENIDISRNNNKRIDKKNISENIREKNIVTKEEEYEYK</sequence>
<evidence type="ECO:0000256" key="6">
    <source>
        <dbReference type="ARBA" id="ARBA00022741"/>
    </source>
</evidence>
<dbReference type="InterPro" id="IPR011527">
    <property type="entry name" value="ABC1_TM_dom"/>
</dbReference>
<dbReference type="Pfam" id="PF03412">
    <property type="entry name" value="Peptidase_C39"/>
    <property type="match status" value="1"/>
</dbReference>
<dbReference type="PROSITE" id="PS50893">
    <property type="entry name" value="ABC_TRANSPORTER_2"/>
    <property type="match status" value="1"/>
</dbReference>
<dbReference type="AlphaFoldDB" id="A0A2G7H707"/>
<evidence type="ECO:0000256" key="13">
    <source>
        <dbReference type="SAM" id="Phobius"/>
    </source>
</evidence>
<dbReference type="Pfam" id="PF00664">
    <property type="entry name" value="ABC_membrane"/>
    <property type="match status" value="1"/>
</dbReference>
<dbReference type="GO" id="GO:0043214">
    <property type="term" value="F:ABC-type bacteriocin transporter activity"/>
    <property type="evidence" value="ECO:0007669"/>
    <property type="project" value="InterPro"/>
</dbReference>
<evidence type="ECO:0000256" key="9">
    <source>
        <dbReference type="ARBA" id="ARBA00022840"/>
    </source>
</evidence>
<dbReference type="PROSITE" id="PS50990">
    <property type="entry name" value="PEPTIDASE_C39"/>
    <property type="match status" value="1"/>
</dbReference>
<gene>
    <name evidence="17" type="ORF">CS538_15985</name>
</gene>
<evidence type="ECO:0000259" key="16">
    <source>
        <dbReference type="PROSITE" id="PS50990"/>
    </source>
</evidence>
<dbReference type="NCBIfam" id="TIGR01193">
    <property type="entry name" value="bacteriocin_ABC"/>
    <property type="match status" value="1"/>
</dbReference>
<keyword evidence="3" id="KW-1003">Cell membrane</keyword>
<dbReference type="CDD" id="cd18570">
    <property type="entry name" value="ABC_6TM_PCAT1_LagD_like"/>
    <property type="match status" value="1"/>
</dbReference>
<feature type="transmembrane region" description="Helical" evidence="13">
    <location>
        <begin position="304"/>
        <end position="323"/>
    </location>
</feature>
<proteinExistence type="predicted"/>
<dbReference type="Gene3D" id="3.40.50.300">
    <property type="entry name" value="P-loop containing nucleotide triphosphate hydrolases"/>
    <property type="match status" value="1"/>
</dbReference>
<organism evidence="17 18">
    <name type="scientific">Clostridium combesii</name>
    <dbReference type="NCBI Taxonomy" id="39481"/>
    <lineage>
        <taxon>Bacteria</taxon>
        <taxon>Bacillati</taxon>
        <taxon>Bacillota</taxon>
        <taxon>Clostridia</taxon>
        <taxon>Eubacteriales</taxon>
        <taxon>Clostridiaceae</taxon>
        <taxon>Clostridium</taxon>
    </lineage>
</organism>
<dbReference type="FunFam" id="3.40.50.300:FF:000221">
    <property type="entry name" value="Multidrug ABC transporter ATP-binding protein"/>
    <property type="match status" value="1"/>
</dbReference>
<dbReference type="RefSeq" id="WP_099840085.1">
    <property type="nucleotide sequence ID" value="NZ_PEIK01000016.1"/>
</dbReference>
<keyword evidence="5 13" id="KW-0812">Transmembrane</keyword>
<feature type="transmembrane region" description="Helical" evidence="13">
    <location>
        <begin position="395"/>
        <end position="413"/>
    </location>
</feature>
<dbReference type="InterPro" id="IPR036640">
    <property type="entry name" value="ABC1_TM_sf"/>
</dbReference>
<dbReference type="InterPro" id="IPR039421">
    <property type="entry name" value="Type_1_exporter"/>
</dbReference>
<dbReference type="PANTHER" id="PTHR43394:SF1">
    <property type="entry name" value="ATP-BINDING CASSETTE SUB-FAMILY B MEMBER 10, MITOCHONDRIAL"/>
    <property type="match status" value="1"/>
</dbReference>
<dbReference type="InterPro" id="IPR003593">
    <property type="entry name" value="AAA+_ATPase"/>
</dbReference>
<evidence type="ECO:0000256" key="7">
    <source>
        <dbReference type="ARBA" id="ARBA00022801"/>
    </source>
</evidence>
<dbReference type="InterPro" id="IPR017871">
    <property type="entry name" value="ABC_transporter-like_CS"/>
</dbReference>
<dbReference type="SUPFAM" id="SSF90123">
    <property type="entry name" value="ABC transporter transmembrane region"/>
    <property type="match status" value="1"/>
</dbReference>
<dbReference type="GO" id="GO:0008234">
    <property type="term" value="F:cysteine-type peptidase activity"/>
    <property type="evidence" value="ECO:0007669"/>
    <property type="project" value="UniProtKB-KW"/>
</dbReference>
<evidence type="ECO:0000259" key="14">
    <source>
        <dbReference type="PROSITE" id="PS50893"/>
    </source>
</evidence>
<keyword evidence="9" id="KW-0067">ATP-binding</keyword>
<dbReference type="InterPro" id="IPR003439">
    <property type="entry name" value="ABC_transporter-like_ATP-bd"/>
</dbReference>
<keyword evidence="4" id="KW-0645">Protease</keyword>
<dbReference type="Pfam" id="PF00005">
    <property type="entry name" value="ABC_tran"/>
    <property type="match status" value="1"/>
</dbReference>
<evidence type="ECO:0000256" key="1">
    <source>
        <dbReference type="ARBA" id="ARBA00004651"/>
    </source>
</evidence>
<dbReference type="PANTHER" id="PTHR43394">
    <property type="entry name" value="ATP-DEPENDENT PERMEASE MDL1, MITOCHONDRIAL"/>
    <property type="match status" value="1"/>
</dbReference>
<keyword evidence="7" id="KW-0378">Hydrolase</keyword>
<dbReference type="GO" id="GO:0006508">
    <property type="term" value="P:proteolysis"/>
    <property type="evidence" value="ECO:0007669"/>
    <property type="project" value="UniProtKB-KW"/>
</dbReference>
<evidence type="ECO:0000256" key="3">
    <source>
        <dbReference type="ARBA" id="ARBA00022475"/>
    </source>
</evidence>
<dbReference type="InterPro" id="IPR005074">
    <property type="entry name" value="Peptidase_C39"/>
</dbReference>
<feature type="domain" description="Peptidase C39" evidence="16">
    <location>
        <begin position="10"/>
        <end position="134"/>
    </location>
</feature>
<keyword evidence="8" id="KW-0788">Thiol protease</keyword>
<feature type="transmembrane region" description="Helical" evidence="13">
    <location>
        <begin position="165"/>
        <end position="183"/>
    </location>
</feature>
<evidence type="ECO:0000256" key="10">
    <source>
        <dbReference type="ARBA" id="ARBA00022967"/>
    </source>
</evidence>
<feature type="transmembrane region" description="Helical" evidence="13">
    <location>
        <begin position="203"/>
        <end position="223"/>
    </location>
</feature>
<evidence type="ECO:0000256" key="2">
    <source>
        <dbReference type="ARBA" id="ARBA00022448"/>
    </source>
</evidence>
<dbReference type="PROSITE" id="PS00211">
    <property type="entry name" value="ABC_TRANSPORTER_1"/>
    <property type="match status" value="1"/>
</dbReference>
<accession>A0A2G7H707</accession>
<dbReference type="GO" id="GO:0016887">
    <property type="term" value="F:ATP hydrolysis activity"/>
    <property type="evidence" value="ECO:0007669"/>
    <property type="project" value="InterPro"/>
</dbReference>
<dbReference type="GO" id="GO:0005886">
    <property type="term" value="C:plasma membrane"/>
    <property type="evidence" value="ECO:0007669"/>
    <property type="project" value="UniProtKB-SubCell"/>
</dbReference>
<keyword evidence="18" id="KW-1185">Reference proteome</keyword>
<dbReference type="SUPFAM" id="SSF52540">
    <property type="entry name" value="P-loop containing nucleoside triphosphate hydrolases"/>
    <property type="match status" value="1"/>
</dbReference>
<evidence type="ECO:0000256" key="12">
    <source>
        <dbReference type="ARBA" id="ARBA00023136"/>
    </source>
</evidence>
<feature type="domain" description="ABC transmembrane type-1" evidence="15">
    <location>
        <begin position="167"/>
        <end position="448"/>
    </location>
</feature>
<name>A0A2G7H707_9CLOT</name>
<comment type="subcellular location">
    <subcellularLocation>
        <location evidence="1">Cell membrane</location>
        <topology evidence="1">Multi-pass membrane protein</topology>
    </subcellularLocation>
</comment>
<keyword evidence="10" id="KW-1278">Translocase</keyword>
<feature type="transmembrane region" description="Helical" evidence="13">
    <location>
        <begin position="276"/>
        <end position="298"/>
    </location>
</feature>
<dbReference type="CDD" id="cd02418">
    <property type="entry name" value="Peptidase_C39B"/>
    <property type="match status" value="1"/>
</dbReference>
<reference evidence="17 18" key="1">
    <citation type="submission" date="2017-10" db="EMBL/GenBank/DDBJ databases">
        <title>Reclassification of Eubacterium combesii and discrepancies in the nomenclature of botulinum neurotoxin producing clostridia. Request for an Opinion.</title>
        <authorList>
            <person name="Dobritsa A.P."/>
            <person name="Kutumbaka K.K."/>
            <person name="Samadpour M."/>
        </authorList>
    </citation>
    <scope>NUCLEOTIDE SEQUENCE [LARGE SCALE GENOMIC DNA]</scope>
    <source>
        <strain evidence="17 18">DSM 20696</strain>
    </source>
</reference>
<keyword evidence="6" id="KW-0547">Nucleotide-binding</keyword>
<dbReference type="EMBL" id="PEIK01000016">
    <property type="protein sequence ID" value="PIH00875.1"/>
    <property type="molecule type" value="Genomic_DNA"/>
</dbReference>
<dbReference type="InterPro" id="IPR005897">
    <property type="entry name" value="Pept_C39_ABC_bacteriocin"/>
</dbReference>
<feature type="domain" description="ABC transporter" evidence="14">
    <location>
        <begin position="482"/>
        <end position="716"/>
    </location>
</feature>
<dbReference type="SMART" id="SM00382">
    <property type="entry name" value="AAA"/>
    <property type="match status" value="1"/>
</dbReference>
<protein>
    <submittedName>
        <fullName evidence="17">ABC transporter permease</fullName>
    </submittedName>
</protein>
<evidence type="ECO:0000313" key="17">
    <source>
        <dbReference type="EMBL" id="PIH00875.1"/>
    </source>
</evidence>
<dbReference type="Gene3D" id="3.90.70.10">
    <property type="entry name" value="Cysteine proteinases"/>
    <property type="match status" value="1"/>
</dbReference>
<keyword evidence="2" id="KW-0813">Transport</keyword>
<evidence type="ECO:0000313" key="18">
    <source>
        <dbReference type="Proteomes" id="UP000231322"/>
    </source>
</evidence>
<comment type="caution">
    <text evidence="17">The sequence shown here is derived from an EMBL/GenBank/DDBJ whole genome shotgun (WGS) entry which is preliminary data.</text>
</comment>
<dbReference type="Proteomes" id="UP000231322">
    <property type="component" value="Unassembled WGS sequence"/>
</dbReference>
<dbReference type="Gene3D" id="1.20.1560.10">
    <property type="entry name" value="ABC transporter type 1, transmembrane domain"/>
    <property type="match status" value="1"/>
</dbReference>
<keyword evidence="11 13" id="KW-1133">Transmembrane helix</keyword>
<dbReference type="GO" id="GO:0005524">
    <property type="term" value="F:ATP binding"/>
    <property type="evidence" value="ECO:0007669"/>
    <property type="project" value="UniProtKB-KW"/>
</dbReference>
<evidence type="ECO:0000256" key="5">
    <source>
        <dbReference type="ARBA" id="ARBA00022692"/>
    </source>
</evidence>
<keyword evidence="12 13" id="KW-0472">Membrane</keyword>